<dbReference type="AlphaFoldDB" id="A0A2M6W5J8"/>
<protein>
    <recommendedName>
        <fullName evidence="3">Serine protease</fullName>
    </recommendedName>
</protein>
<dbReference type="SUPFAM" id="SSF50494">
    <property type="entry name" value="Trypsin-like serine proteases"/>
    <property type="match status" value="1"/>
</dbReference>
<evidence type="ECO:0000313" key="1">
    <source>
        <dbReference type="EMBL" id="PIT88089.1"/>
    </source>
</evidence>
<organism evidence="1 2">
    <name type="scientific">Candidatus Magasanikbacteria bacterium CG10_big_fil_rev_8_21_14_0_10_36_32</name>
    <dbReference type="NCBI Taxonomy" id="1974646"/>
    <lineage>
        <taxon>Bacteria</taxon>
        <taxon>Candidatus Magasanikiibacteriota</taxon>
    </lineage>
</organism>
<reference evidence="2" key="1">
    <citation type="submission" date="2017-09" db="EMBL/GenBank/DDBJ databases">
        <title>Depth-based differentiation of microbial function through sediment-hosted aquifers and enrichment of novel symbionts in the deep terrestrial subsurface.</title>
        <authorList>
            <person name="Probst A.J."/>
            <person name="Ladd B."/>
            <person name="Jarett J.K."/>
            <person name="Geller-Mcgrath D.E."/>
            <person name="Sieber C.M.K."/>
            <person name="Emerson J.B."/>
            <person name="Anantharaman K."/>
            <person name="Thomas B.C."/>
            <person name="Malmstrom R."/>
            <person name="Stieglmeier M."/>
            <person name="Klingl A."/>
            <person name="Woyke T."/>
            <person name="Ryan C.M."/>
            <person name="Banfield J.F."/>
        </authorList>
    </citation>
    <scope>NUCLEOTIDE SEQUENCE [LARGE SCALE GENOMIC DNA]</scope>
</reference>
<comment type="caution">
    <text evidence="1">The sequence shown here is derived from an EMBL/GenBank/DDBJ whole genome shotgun (WGS) entry which is preliminary data.</text>
</comment>
<sequence length="262" mass="29155">MSQKKESMSRLEKDLLAATVFCIMIVNITVKDEKTGRKKRQDDVRQFSATAFEKEGNIYRFIAAAHCIGDNNQMCDDIMNNSLKIPPMIYLSKNSLATKQGIYRAKLVAMGKLSEGEDFAVLEAEINDCEITVIPLVDSNLEMGDEVINIATPIGWDKTLFRGYVANLNMDKFKYSIGEDSIEIKTAILCSLPSGPGSSGSAIVSEKHGGIVAILVSSLKSGKKTIAPVSVVLPIRMFKEFWKMFKLEIKSNQYFEENIDFV</sequence>
<dbReference type="Proteomes" id="UP000231426">
    <property type="component" value="Unassembled WGS sequence"/>
</dbReference>
<accession>A0A2M6W5J8</accession>
<evidence type="ECO:0000313" key="2">
    <source>
        <dbReference type="Proteomes" id="UP000231426"/>
    </source>
</evidence>
<dbReference type="Pfam" id="PF13365">
    <property type="entry name" value="Trypsin_2"/>
    <property type="match status" value="1"/>
</dbReference>
<evidence type="ECO:0008006" key="3">
    <source>
        <dbReference type="Google" id="ProtNLM"/>
    </source>
</evidence>
<proteinExistence type="predicted"/>
<gene>
    <name evidence="1" type="ORF">COU29_03690</name>
</gene>
<dbReference type="Gene3D" id="2.40.10.120">
    <property type="match status" value="1"/>
</dbReference>
<name>A0A2M6W5J8_9BACT</name>
<dbReference type="EMBL" id="PFBV01000005">
    <property type="protein sequence ID" value="PIT88089.1"/>
    <property type="molecule type" value="Genomic_DNA"/>
</dbReference>
<dbReference type="InterPro" id="IPR009003">
    <property type="entry name" value="Peptidase_S1_PA"/>
</dbReference>